<dbReference type="Gene3D" id="3.60.21.10">
    <property type="match status" value="1"/>
</dbReference>
<dbReference type="Gene3D" id="2.60.40.1260">
    <property type="entry name" value="Lamin Tail domain"/>
    <property type="match status" value="1"/>
</dbReference>
<dbReference type="InterPro" id="IPR013783">
    <property type="entry name" value="Ig-like_fold"/>
</dbReference>
<dbReference type="InterPro" id="IPR029052">
    <property type="entry name" value="Metallo-depent_PP-like"/>
</dbReference>
<protein>
    <recommendedName>
        <fullName evidence="4">LTD domain-containing protein</fullName>
    </recommendedName>
</protein>
<comment type="caution">
    <text evidence="5">The sequence shown here is derived from an EMBL/GenBank/DDBJ whole genome shotgun (WGS) entry which is preliminary data.</text>
</comment>
<dbReference type="InterPro" id="IPR051918">
    <property type="entry name" value="STPP_CPPED1"/>
</dbReference>
<dbReference type="Gene3D" id="2.60.40.10">
    <property type="entry name" value="Immunoglobulins"/>
    <property type="match status" value="1"/>
</dbReference>
<evidence type="ECO:0000313" key="5">
    <source>
        <dbReference type="EMBL" id="KIO71990.1"/>
    </source>
</evidence>
<dbReference type="InterPro" id="IPR036415">
    <property type="entry name" value="Lamin_tail_dom_sf"/>
</dbReference>
<evidence type="ECO:0000256" key="3">
    <source>
        <dbReference type="SAM" id="SignalP"/>
    </source>
</evidence>
<feature type="domain" description="LTD" evidence="4">
    <location>
        <begin position="224"/>
        <end position="366"/>
    </location>
</feature>
<feature type="signal peptide" evidence="3">
    <location>
        <begin position="1"/>
        <end position="33"/>
    </location>
</feature>
<gene>
    <name evidence="5" type="ORF">B4167_3172</name>
</gene>
<dbReference type="SUPFAM" id="SSF56300">
    <property type="entry name" value="Metallo-dependent phosphatases"/>
    <property type="match status" value="1"/>
</dbReference>
<dbReference type="PROSITE" id="PS51841">
    <property type="entry name" value="LTD"/>
    <property type="match status" value="2"/>
</dbReference>
<dbReference type="InterPro" id="IPR001322">
    <property type="entry name" value="Lamin_tail_dom"/>
</dbReference>
<reference evidence="5 6" key="1">
    <citation type="submission" date="2015-01" db="EMBL/GenBank/DDBJ databases">
        <title>Draft Genome Sequences of Four Bacillus thermoamylovorans Strains, Isolated From Food Products.</title>
        <authorList>
            <person name="Krawcyk A.O."/>
            <person name="Berendsen E.M."/>
            <person name="Eijlander R.T."/>
            <person name="de Jong A."/>
            <person name="Wells-Bennik M."/>
            <person name="Kuipers O.P."/>
        </authorList>
    </citation>
    <scope>NUCLEOTIDE SEQUENCE [LARGE SCALE GENOMIC DNA]</scope>
    <source>
        <strain evidence="5 6">B4167</strain>
    </source>
</reference>
<organism evidence="5 6">
    <name type="scientific">Caldibacillus thermoamylovorans</name>
    <dbReference type="NCBI Taxonomy" id="35841"/>
    <lineage>
        <taxon>Bacteria</taxon>
        <taxon>Bacillati</taxon>
        <taxon>Bacillota</taxon>
        <taxon>Bacilli</taxon>
        <taxon>Bacillales</taxon>
        <taxon>Bacillaceae</taxon>
        <taxon>Caldibacillus</taxon>
    </lineage>
</organism>
<dbReference type="Pfam" id="PF00932">
    <property type="entry name" value="LTD"/>
    <property type="match status" value="2"/>
</dbReference>
<sequence>MAIFKRLRRKVAIIAASTVLLTTFLPGIHSVRAAENVEGAVNVARPIVGEDGEQIENDMQSEQINPMDIETKEGGETNTEKSSDNHVTHEDNLMNGQKDNEEVEKEQPKADVPNNTKSNKTEPVPETAPVIGEPNFSIDASQQYITIEVPVTSGQEVTSVQIFVKQSEAFGYETVTMEKSQDGIYIVTLPLAKIWSNAIEYYFTATNGSGEVTSTVYQEKLPTPSIDYQKVPKLLITEIAPNTDNVGRSDGYEFIEIYNNSNQPINMKDYKVIYRYPNSTPDQIWDITDDKWIEPKESFIVWIHNLENRNKTVADFNKQYNLNLTEDHVAIVQSDGLANGSERTLILSDEAGQEIVAASYNNGSNDNQVNRGITYKYPIDGTSLMQKVGLGQTITPAIVFPEQVPNETVQVKIEEEVPGISGTKLLETESGLAVETKVTSNTAISSVKLYFNQSSGSSFEVIQMEKHEGNDSTYQVLIPHSKIWGDQIQYYIVATNEAGEAKTETMTYQLVKEQVDYQKLPELLITEIVPDSSNISGADAYEFIEIYNNTNEAINFKDYTIRYRYPGEDASGDLLWQPEEDVQVIIPAGESVVFWNINKANAHLTAMDFNTNYGTNLIEGKNLFRLYNNGLANSSQRTLIVSTKTGYEISAASYFDEVGVDDTAPDKGIFYKYPIDGSIKLKKISGGTLKATPGSVMPEQVPEQRVTISKDEIAPSITDTTTEGKVETTKPFIISAKITDNKQVKTATLYYRIGDGEFTKVNLVQSTNEKDVYEYTIYEPELIGKDKLEYYLTANDGKNETRTDNRMLTIQNPQLNKGFRLNVGDNELLSGEKIIKATADTFTEETQLYFDGVQVNDTFMAMESEAYFAFDVRKTNLYFQNGVTMGEEILKIFDDTINGYTTLTVPVSPDHLKQGENVITIRAGNKVSPFDETSTENRDDFYIKNVRLVLADGTTIYDPNYGDPTVEYSVGDSAGMKSVYDFTFTIDQEKFTSKAFLFNTASVKDGKHEIKAVLHDKEIKTEVITDNTGPIIKPTVENAKEYKGKFTIDAHVDDVTSEVEKVTATFDGKAITLPYETSSAQLQSGIHKVVYTATDAAGNSTTKTVEFKVVDEHPTLPEWTENDPDATSAKLSVRVNDPTGDTMNVAFYQGYQYTADDYKQIKISQNTSSTEPPEGFLPIGERVLTEEETGKLFENDGTELATESMTEFPYHRFDITVEEAVDVDDEVEVVWNGSSLSGRKVTMYAWNHSTEQWDALVSTIAGNESFQLVGKVKAGEYVKDDKISVIVQDQVAKQGEDFSFVWMSDTQYYSESYPYIYEKQVKWIAENRNALNIEYVFHTGDLVDEYDDMAQWDVADRSMKVLDEANIPYGVLAGNHDVDQKTINYDNYYQFFGADRFENRSYYGESYLNNRGHYDLLSVNGIDFIMIYMGWGVDEEGIDWMNQVLADHPNRIAILNFHEYLLASGSRSPIGNEIFQKVVLPNENVIAVLSGHYHNAQMLIDPIDDNGDGASDRTVYQMLADYQGGPEGGQGYMRILNFDMDANQIYVQTYSPYMDDYNYYNPEEFPEKDEFIIPFDMTAQTKKVATDYVEVNVYTNKLIDQVENVTSGEVATVLWNGLEPEKEYFWYAESSDEFGGKSRSKIWSVVTKEGEIVEPETPEIPAGPEEPETPGDGQNNNGGKEDNDPGVPISTNKQVVEPVLNGKMAMINDSVFDKVNGKGNIVLDLNNQAKLESLEIHLTEAQIEKMKRKSLVLTIQKGDIVLDIPASVFAGRGNAVISIERQERVAKSLSNVYKLSVKQGEKLIKSFLEGITMTLAVEAKNVGQLADIKIRNWNGQKWGLIGGEYADGKVTAAINQPGTFAAFEHTDEKNVAGDSKNGNGVLPETATNLINLMVTGFLLLLAASILLVAYRRRKFGLDSK</sequence>
<feature type="region of interest" description="Disordered" evidence="1">
    <location>
        <begin position="59"/>
        <end position="133"/>
    </location>
</feature>
<evidence type="ECO:0000259" key="4">
    <source>
        <dbReference type="PROSITE" id="PS51841"/>
    </source>
</evidence>
<dbReference type="EMBL" id="JXLU01000104">
    <property type="protein sequence ID" value="KIO71990.1"/>
    <property type="molecule type" value="Genomic_DNA"/>
</dbReference>
<keyword evidence="3" id="KW-0732">Signal</keyword>
<dbReference type="RefSeq" id="WP_052480389.1">
    <property type="nucleotide sequence ID" value="NZ_JXLR01000012.1"/>
</dbReference>
<feature type="domain" description="LTD" evidence="4">
    <location>
        <begin position="504"/>
        <end position="651"/>
    </location>
</feature>
<evidence type="ECO:0000313" key="6">
    <source>
        <dbReference type="Proteomes" id="UP000032076"/>
    </source>
</evidence>
<feature type="chain" id="PRO_5044787877" description="LTD domain-containing protein" evidence="3">
    <location>
        <begin position="34"/>
        <end position="1920"/>
    </location>
</feature>
<keyword evidence="2" id="KW-0472">Membrane</keyword>
<dbReference type="Proteomes" id="UP000032076">
    <property type="component" value="Unassembled WGS sequence"/>
</dbReference>
<evidence type="ECO:0000256" key="1">
    <source>
        <dbReference type="SAM" id="MobiDB-lite"/>
    </source>
</evidence>
<keyword evidence="2" id="KW-1133">Transmembrane helix</keyword>
<dbReference type="GO" id="GO:0016787">
    <property type="term" value="F:hydrolase activity"/>
    <property type="evidence" value="ECO:0007669"/>
    <property type="project" value="UniProtKB-ARBA"/>
</dbReference>
<feature type="region of interest" description="Disordered" evidence="1">
    <location>
        <begin position="1650"/>
        <end position="1691"/>
    </location>
</feature>
<dbReference type="SUPFAM" id="SSF74853">
    <property type="entry name" value="Lamin A/C globular tail domain"/>
    <property type="match status" value="1"/>
</dbReference>
<accession>A0ABD4A4H5</accession>
<evidence type="ECO:0000256" key="2">
    <source>
        <dbReference type="SAM" id="Phobius"/>
    </source>
</evidence>
<dbReference type="PANTHER" id="PTHR43143">
    <property type="entry name" value="METALLOPHOSPHOESTERASE, CALCINEURIN SUPERFAMILY"/>
    <property type="match status" value="1"/>
</dbReference>
<name>A0ABD4A4H5_9BACI</name>
<dbReference type="Pfam" id="PF00149">
    <property type="entry name" value="Metallophos"/>
    <property type="match status" value="1"/>
</dbReference>
<dbReference type="PANTHER" id="PTHR43143:SF5">
    <property type="entry name" value="SECRETED PROTEIN"/>
    <property type="match status" value="1"/>
</dbReference>
<keyword evidence="2" id="KW-0812">Transmembrane</keyword>
<dbReference type="InterPro" id="IPR004843">
    <property type="entry name" value="Calcineurin-like_PHP"/>
</dbReference>
<proteinExistence type="predicted"/>
<feature type="transmembrane region" description="Helical" evidence="2">
    <location>
        <begin position="1889"/>
        <end position="1910"/>
    </location>
</feature>
<feature type="compositionally biased region" description="Basic and acidic residues" evidence="1">
    <location>
        <begin position="69"/>
        <end position="92"/>
    </location>
</feature>